<dbReference type="InterPro" id="IPR037523">
    <property type="entry name" value="VOC_core"/>
</dbReference>
<dbReference type="Gene3D" id="3.10.180.10">
    <property type="entry name" value="2,3-Dihydroxybiphenyl 1,2-Dioxygenase, domain 1"/>
    <property type="match status" value="1"/>
</dbReference>
<proteinExistence type="predicted"/>
<dbReference type="OrthoDB" id="9800438at2"/>
<dbReference type="InterPro" id="IPR029068">
    <property type="entry name" value="Glyas_Bleomycin-R_OHBP_Dase"/>
</dbReference>
<sequence length="135" mass="14765">MSQSERPVISHVSIGTNNFEKATAFYDRVMASLGFEKTMEYPGAAAYGRDGLPIFWVQTPADGEDATVGNGTHIAFDAQGRDMVHKFYEAAIAAGAQGQGEPGPRADYGDAYYGCFVRDLDGHKIEATWWDMSKM</sequence>
<comment type="caution">
    <text evidence="2">The sequence shown here is derived from an EMBL/GenBank/DDBJ whole genome shotgun (WGS) entry which is preliminary data.</text>
</comment>
<dbReference type="EMBL" id="VHSG01000042">
    <property type="protein sequence ID" value="TQV66318.1"/>
    <property type="molecule type" value="Genomic_DNA"/>
</dbReference>
<dbReference type="RefSeq" id="WP_142930143.1">
    <property type="nucleotide sequence ID" value="NZ_ML660117.1"/>
</dbReference>
<evidence type="ECO:0000259" key="1">
    <source>
        <dbReference type="PROSITE" id="PS51819"/>
    </source>
</evidence>
<organism evidence="2 3">
    <name type="scientific">Exilibacterium tricleocarpae</name>
    <dbReference type="NCBI Taxonomy" id="2591008"/>
    <lineage>
        <taxon>Bacteria</taxon>
        <taxon>Pseudomonadati</taxon>
        <taxon>Pseudomonadota</taxon>
        <taxon>Gammaproteobacteria</taxon>
        <taxon>Cellvibrionales</taxon>
        <taxon>Cellvibrionaceae</taxon>
        <taxon>Exilibacterium</taxon>
    </lineage>
</organism>
<dbReference type="CDD" id="cd07262">
    <property type="entry name" value="VOC_like"/>
    <property type="match status" value="1"/>
</dbReference>
<evidence type="ECO:0000313" key="2">
    <source>
        <dbReference type="EMBL" id="TQV66318.1"/>
    </source>
</evidence>
<dbReference type="PROSITE" id="PS51819">
    <property type="entry name" value="VOC"/>
    <property type="match status" value="1"/>
</dbReference>
<gene>
    <name evidence="2" type="ORF">FKG94_27385</name>
</gene>
<dbReference type="InterPro" id="IPR004360">
    <property type="entry name" value="Glyas_Fos-R_dOase_dom"/>
</dbReference>
<keyword evidence="3" id="KW-1185">Reference proteome</keyword>
<dbReference type="PANTHER" id="PTHR35006">
    <property type="entry name" value="GLYOXALASE FAMILY PROTEIN (AFU_ORTHOLOGUE AFUA_5G14830)"/>
    <property type="match status" value="1"/>
</dbReference>
<dbReference type="PANTHER" id="PTHR35006:SF4">
    <property type="entry name" value="BLR7706 PROTEIN"/>
    <property type="match status" value="1"/>
</dbReference>
<name>A0A545SMU9_9GAMM</name>
<reference evidence="2 3" key="1">
    <citation type="submission" date="2019-06" db="EMBL/GenBank/DDBJ databases">
        <title>Whole genome sequence for Cellvibrionaceae sp. R142.</title>
        <authorList>
            <person name="Wang G."/>
        </authorList>
    </citation>
    <scope>NUCLEOTIDE SEQUENCE [LARGE SCALE GENOMIC DNA]</scope>
    <source>
        <strain evidence="2 3">R142</strain>
    </source>
</reference>
<protein>
    <submittedName>
        <fullName evidence="2">VOC family protein</fullName>
    </submittedName>
</protein>
<dbReference type="AlphaFoldDB" id="A0A545SMU9"/>
<dbReference type="SUPFAM" id="SSF54593">
    <property type="entry name" value="Glyoxalase/Bleomycin resistance protein/Dihydroxybiphenyl dioxygenase"/>
    <property type="match status" value="1"/>
</dbReference>
<dbReference type="Pfam" id="PF00903">
    <property type="entry name" value="Glyoxalase"/>
    <property type="match status" value="1"/>
</dbReference>
<accession>A0A545SMU9</accession>
<evidence type="ECO:0000313" key="3">
    <source>
        <dbReference type="Proteomes" id="UP000319732"/>
    </source>
</evidence>
<dbReference type="Proteomes" id="UP000319732">
    <property type="component" value="Unassembled WGS sequence"/>
</dbReference>
<feature type="domain" description="VOC" evidence="1">
    <location>
        <begin position="8"/>
        <end position="130"/>
    </location>
</feature>